<dbReference type="InterPro" id="IPR052920">
    <property type="entry name" value="DNA-binding_regulatory"/>
</dbReference>
<evidence type="ECO:0000256" key="1">
    <source>
        <dbReference type="SAM" id="Phobius"/>
    </source>
</evidence>
<comment type="caution">
    <text evidence="3">The sequence shown here is derived from an EMBL/GenBank/DDBJ whole genome shotgun (WGS) entry which is preliminary data.</text>
</comment>
<evidence type="ECO:0000313" key="4">
    <source>
        <dbReference type="Proteomes" id="UP000282076"/>
    </source>
</evidence>
<organism evidence="3 4">
    <name type="scientific">Cohnella endophytica</name>
    <dbReference type="NCBI Taxonomy" id="2419778"/>
    <lineage>
        <taxon>Bacteria</taxon>
        <taxon>Bacillati</taxon>
        <taxon>Bacillota</taxon>
        <taxon>Bacilli</taxon>
        <taxon>Bacillales</taxon>
        <taxon>Paenibacillaceae</taxon>
        <taxon>Cohnella</taxon>
    </lineage>
</organism>
<dbReference type="Pfam" id="PF12697">
    <property type="entry name" value="Abhydrolase_6"/>
    <property type="match status" value="1"/>
</dbReference>
<reference evidence="3 4" key="1">
    <citation type="submission" date="2018-10" db="EMBL/GenBank/DDBJ databases">
        <title>Cohnella sp. M2MS4P-1, whole genome shotgun sequence.</title>
        <authorList>
            <person name="Tuo L."/>
        </authorList>
    </citation>
    <scope>NUCLEOTIDE SEQUENCE [LARGE SCALE GENOMIC DNA]</scope>
    <source>
        <strain evidence="3 4">M2MS4P-1</strain>
    </source>
</reference>
<evidence type="ECO:0000259" key="2">
    <source>
        <dbReference type="Pfam" id="PF12697"/>
    </source>
</evidence>
<name>A0A494XVI4_9BACL</name>
<dbReference type="InterPro" id="IPR029058">
    <property type="entry name" value="AB_hydrolase_fold"/>
</dbReference>
<keyword evidence="1" id="KW-0472">Membrane</keyword>
<gene>
    <name evidence="3" type="ORF">D7Z26_17650</name>
</gene>
<keyword evidence="1" id="KW-0812">Transmembrane</keyword>
<dbReference type="SUPFAM" id="SSF53474">
    <property type="entry name" value="alpha/beta-Hydrolases"/>
    <property type="match status" value="1"/>
</dbReference>
<dbReference type="Gene3D" id="3.40.50.1820">
    <property type="entry name" value="alpha/beta hydrolase"/>
    <property type="match status" value="1"/>
</dbReference>
<feature type="transmembrane region" description="Helical" evidence="1">
    <location>
        <begin position="6"/>
        <end position="26"/>
    </location>
</feature>
<dbReference type="PANTHER" id="PTHR43358">
    <property type="entry name" value="ALPHA/BETA-HYDROLASE"/>
    <property type="match status" value="1"/>
</dbReference>
<accession>A0A494XVI4</accession>
<dbReference type="OrthoDB" id="9776685at2"/>
<dbReference type="GO" id="GO:0016787">
    <property type="term" value="F:hydrolase activity"/>
    <property type="evidence" value="ECO:0007669"/>
    <property type="project" value="UniProtKB-KW"/>
</dbReference>
<dbReference type="PANTHER" id="PTHR43358:SF4">
    <property type="entry name" value="ALPHA_BETA HYDROLASE FOLD-1 DOMAIN-CONTAINING PROTEIN"/>
    <property type="match status" value="1"/>
</dbReference>
<feature type="domain" description="AB hydrolase-1" evidence="2">
    <location>
        <begin position="101"/>
        <end position="306"/>
    </location>
</feature>
<dbReference type="AlphaFoldDB" id="A0A494XVI4"/>
<evidence type="ECO:0000313" key="3">
    <source>
        <dbReference type="EMBL" id="RKP51603.1"/>
    </source>
</evidence>
<protein>
    <submittedName>
        <fullName evidence="3">Alpha/beta hydrolase</fullName>
    </submittedName>
</protein>
<dbReference type="InterPro" id="IPR000073">
    <property type="entry name" value="AB_hydrolase_1"/>
</dbReference>
<keyword evidence="3" id="KW-0378">Hydrolase</keyword>
<keyword evidence="1" id="KW-1133">Transmembrane helix</keyword>
<dbReference type="EMBL" id="RBZM01000007">
    <property type="protein sequence ID" value="RKP51603.1"/>
    <property type="molecule type" value="Genomic_DNA"/>
</dbReference>
<proteinExistence type="predicted"/>
<keyword evidence="4" id="KW-1185">Reference proteome</keyword>
<sequence>MLVYWFIPILIVLVFIAIAGSSLYFYHIAVARSDKSFLSRNPDLEIDPGGDQGNASESPFAANEAWWNRQVFADWSIRSDEGFTLRAYYLTADRPTNKTAILAHGYSGQANQMASLVEVYQQSLGYNVLIPDARGHGRSDGTYIGFGWPERKDYVKWIDEVIRRTGDETQIVLHGVSMGAATVMMASGERLPSNVKAVVEDCGYTSVKDQLAYQLNRMYRMPAFPMIPATSLLTKLRAGYSFQEASALAQVKKSNIPTLFIHGDADTFVPTRMVHELYASSPADKKLFVVHGAGHGLARFNDPAAYDREVAQFIGHYVK</sequence>
<dbReference type="Proteomes" id="UP000282076">
    <property type="component" value="Unassembled WGS sequence"/>
</dbReference>